<keyword evidence="2" id="KW-1185">Reference proteome</keyword>
<dbReference type="GeneID" id="30017991"/>
<evidence type="ECO:0000313" key="1">
    <source>
        <dbReference type="EMBL" id="OAA71148.1"/>
    </source>
</evidence>
<reference evidence="1 2" key="1">
    <citation type="journal article" date="2016" name="Genome Biol. Evol.">
        <title>Divergent and convergent evolution of fungal pathogenicity.</title>
        <authorList>
            <person name="Shang Y."/>
            <person name="Xiao G."/>
            <person name="Zheng P."/>
            <person name="Cen K."/>
            <person name="Zhan S."/>
            <person name="Wang C."/>
        </authorList>
    </citation>
    <scope>NUCLEOTIDE SEQUENCE [LARGE SCALE GENOMIC DNA]</scope>
    <source>
        <strain evidence="1 2">ARSEF 2679</strain>
    </source>
</reference>
<accession>A0A168CAD0</accession>
<organism evidence="1 2">
    <name type="scientific">Cordyceps fumosorosea (strain ARSEF 2679)</name>
    <name type="common">Isaria fumosorosea</name>
    <dbReference type="NCBI Taxonomy" id="1081104"/>
    <lineage>
        <taxon>Eukaryota</taxon>
        <taxon>Fungi</taxon>
        <taxon>Dikarya</taxon>
        <taxon>Ascomycota</taxon>
        <taxon>Pezizomycotina</taxon>
        <taxon>Sordariomycetes</taxon>
        <taxon>Hypocreomycetidae</taxon>
        <taxon>Hypocreales</taxon>
        <taxon>Cordycipitaceae</taxon>
        <taxon>Cordyceps</taxon>
    </lineage>
</organism>
<dbReference type="EMBL" id="AZHB01000003">
    <property type="protein sequence ID" value="OAA71148.1"/>
    <property type="molecule type" value="Genomic_DNA"/>
</dbReference>
<name>A0A168CAD0_CORFA</name>
<dbReference type="AlphaFoldDB" id="A0A168CAD0"/>
<dbReference type="GO" id="GO:0016301">
    <property type="term" value="F:kinase activity"/>
    <property type="evidence" value="ECO:0007669"/>
    <property type="project" value="UniProtKB-KW"/>
</dbReference>
<dbReference type="RefSeq" id="XP_018707029.1">
    <property type="nucleotide sequence ID" value="XM_018845306.1"/>
</dbReference>
<gene>
    <name evidence="1" type="ORF">ISF_01699</name>
</gene>
<dbReference type="OrthoDB" id="4864377at2759"/>
<keyword evidence="1" id="KW-0418">Kinase</keyword>
<comment type="caution">
    <text evidence="1">The sequence shown here is derived from an EMBL/GenBank/DDBJ whole genome shotgun (WGS) entry which is preliminary data.</text>
</comment>
<protein>
    <submittedName>
        <fullName evidence="1">Protein kinase-like domain protein</fullName>
    </submittedName>
</protein>
<proteinExistence type="predicted"/>
<evidence type="ECO:0000313" key="2">
    <source>
        <dbReference type="Proteomes" id="UP000076744"/>
    </source>
</evidence>
<sequence length="110" mass="12688">MVESGTFESSEKQLPVLSLRDLTILEAFDQGATEAKYVTFYHVTSEDELYFGHLFKRKKEITLEEYNAALEHIPDSEIYPEVPRDTPINNRARRLGRRLCFHQAAGSKLL</sequence>
<dbReference type="Proteomes" id="UP000076744">
    <property type="component" value="Unassembled WGS sequence"/>
</dbReference>
<keyword evidence="1" id="KW-0808">Transferase</keyword>